<dbReference type="InterPro" id="IPR034829">
    <property type="entry name" value="DnaD-like_sf"/>
</dbReference>
<dbReference type="InterPro" id="IPR036388">
    <property type="entry name" value="WH-like_DNA-bd_sf"/>
</dbReference>
<dbReference type="InterPro" id="IPR053162">
    <property type="entry name" value="DnaD"/>
</dbReference>
<evidence type="ECO:0000259" key="3">
    <source>
        <dbReference type="Pfam" id="PF07261"/>
    </source>
</evidence>
<evidence type="ECO:0000256" key="1">
    <source>
        <dbReference type="ARBA" id="ARBA00093462"/>
    </source>
</evidence>
<dbReference type="InterPro" id="IPR006343">
    <property type="entry name" value="DnaB/C_C"/>
</dbReference>
<dbReference type="RefSeq" id="WP_079709671.1">
    <property type="nucleotide sequence ID" value="NZ_BAABQN010000001.1"/>
</dbReference>
<protein>
    <submittedName>
        <fullName evidence="5">DNA replication protein DnaD</fullName>
    </submittedName>
</protein>
<feature type="region of interest" description="Disordered" evidence="2">
    <location>
        <begin position="195"/>
        <end position="214"/>
    </location>
</feature>
<dbReference type="Gene3D" id="1.10.10.630">
    <property type="entry name" value="DnaD domain-like"/>
    <property type="match status" value="1"/>
</dbReference>
<feature type="domain" description="DnaD N-terminal" evidence="4">
    <location>
        <begin position="17"/>
        <end position="114"/>
    </location>
</feature>
<accession>A0A366EGM9</accession>
<evidence type="ECO:0000259" key="4">
    <source>
        <dbReference type="Pfam" id="PF21984"/>
    </source>
</evidence>
<dbReference type="PANTHER" id="PTHR37293">
    <property type="entry name" value="PHAGE REPLICATION PROTEIN-RELATED"/>
    <property type="match status" value="1"/>
</dbReference>
<dbReference type="OrthoDB" id="9770238at2"/>
<gene>
    <name evidence="5" type="ORF">DES48_101299</name>
</gene>
<dbReference type="InterPro" id="IPR053843">
    <property type="entry name" value="DnaD_N"/>
</dbReference>
<organism evidence="5 6">
    <name type="scientific">Paraliobacillus ryukyuensis</name>
    <dbReference type="NCBI Taxonomy" id="200904"/>
    <lineage>
        <taxon>Bacteria</taxon>
        <taxon>Bacillati</taxon>
        <taxon>Bacillota</taxon>
        <taxon>Bacilli</taxon>
        <taxon>Bacillales</taxon>
        <taxon>Bacillaceae</taxon>
        <taxon>Paraliobacillus</taxon>
    </lineage>
</organism>
<dbReference type="NCBIfam" id="TIGR01446">
    <property type="entry name" value="DnaD_dom"/>
    <property type="match status" value="1"/>
</dbReference>
<keyword evidence="6" id="KW-1185">Reference proteome</keyword>
<name>A0A366EGM9_9BACI</name>
<comment type="caution">
    <text evidence="5">The sequence shown here is derived from an EMBL/GenBank/DDBJ whole genome shotgun (WGS) entry which is preliminary data.</text>
</comment>
<comment type="similarity">
    <text evidence="1">Belongs to the DnaB/DnaD family.</text>
</comment>
<dbReference type="Pfam" id="PF07261">
    <property type="entry name" value="DnaB_2"/>
    <property type="match status" value="1"/>
</dbReference>
<dbReference type="Pfam" id="PF21984">
    <property type="entry name" value="DnaD_N"/>
    <property type="match status" value="1"/>
</dbReference>
<dbReference type="Gene3D" id="1.10.10.10">
    <property type="entry name" value="Winged helix-like DNA-binding domain superfamily/Winged helix DNA-binding domain"/>
    <property type="match status" value="1"/>
</dbReference>
<evidence type="ECO:0000313" key="5">
    <source>
        <dbReference type="EMBL" id="RBP01562.1"/>
    </source>
</evidence>
<sequence length="229" mass="26793">MKDKQAIQVILQDQLSIPARLLSDYPSVGLDEKELVIVLKIYQYQIEGVLFPTPEEITAKTTIDQQECAMLLRQLIQKGLLEIEESSASESLRNEYYSLEPLWAVLYTNKSKKKDDSNKQEQMNIFILFEQEFGRALSPIEIETINIWIDQDEQQPALIKAALREAVLMSKLNFKYIDRILREWKRQGIHTVEQARQHSKAFHTGPSQVERKETTERDASLYYNWLEED</sequence>
<evidence type="ECO:0000256" key="2">
    <source>
        <dbReference type="SAM" id="MobiDB-lite"/>
    </source>
</evidence>
<feature type="domain" description="DnaB/C C-terminal" evidence="3">
    <location>
        <begin position="128"/>
        <end position="198"/>
    </location>
</feature>
<dbReference type="SUPFAM" id="SSF158499">
    <property type="entry name" value="DnaD domain-like"/>
    <property type="match status" value="1"/>
</dbReference>
<evidence type="ECO:0000313" key="6">
    <source>
        <dbReference type="Proteomes" id="UP000252254"/>
    </source>
</evidence>
<dbReference type="PANTHER" id="PTHR37293:SF6">
    <property type="entry name" value="DNA REPLICATION PROTEIN DNAD"/>
    <property type="match status" value="1"/>
</dbReference>
<dbReference type="AlphaFoldDB" id="A0A366EGM9"/>
<dbReference type="EMBL" id="QNRI01000001">
    <property type="protein sequence ID" value="RBP01562.1"/>
    <property type="molecule type" value="Genomic_DNA"/>
</dbReference>
<reference evidence="5 6" key="1">
    <citation type="submission" date="2018-06" db="EMBL/GenBank/DDBJ databases">
        <title>Genomic Encyclopedia of Type Strains, Phase IV (KMG-IV): sequencing the most valuable type-strain genomes for metagenomic binning, comparative biology and taxonomic classification.</title>
        <authorList>
            <person name="Goeker M."/>
        </authorList>
    </citation>
    <scope>NUCLEOTIDE SEQUENCE [LARGE SCALE GENOMIC DNA]</scope>
    <source>
        <strain evidence="5 6">DSM 15140</strain>
    </source>
</reference>
<dbReference type="Proteomes" id="UP000252254">
    <property type="component" value="Unassembled WGS sequence"/>
</dbReference>
<dbReference type="STRING" id="200904.GCA_900168775_01811"/>
<proteinExistence type="inferred from homology"/>